<keyword evidence="1 4" id="KW-0489">Methyltransferase</keyword>
<evidence type="ECO:0000256" key="2">
    <source>
        <dbReference type="ARBA" id="ARBA00022679"/>
    </source>
</evidence>
<dbReference type="EMBL" id="AMZN01000066">
    <property type="protein sequence ID" value="ELR69849.1"/>
    <property type="molecule type" value="Genomic_DNA"/>
</dbReference>
<dbReference type="GO" id="GO:0005829">
    <property type="term" value="C:cytosol"/>
    <property type="evidence" value="ECO:0007669"/>
    <property type="project" value="TreeGrafter"/>
</dbReference>
<evidence type="ECO:0000259" key="3">
    <source>
        <dbReference type="Pfam" id="PF00588"/>
    </source>
</evidence>
<dbReference type="GO" id="GO:0008173">
    <property type="term" value="F:RNA methyltransferase activity"/>
    <property type="evidence" value="ECO:0007669"/>
    <property type="project" value="InterPro"/>
</dbReference>
<keyword evidence="5" id="KW-1185">Reference proteome</keyword>
<gene>
    <name evidence="4" type="ORF">C900_04552</name>
</gene>
<dbReference type="AlphaFoldDB" id="L8JQT9"/>
<dbReference type="Proteomes" id="UP000011135">
    <property type="component" value="Unassembled WGS sequence"/>
</dbReference>
<proteinExistence type="predicted"/>
<name>L8JQT9_9BACT</name>
<dbReference type="eggNOG" id="COG0566">
    <property type="taxonomic scope" value="Bacteria"/>
</dbReference>
<protein>
    <submittedName>
        <fullName evidence="4">tRNA/rRNA methyltransferase</fullName>
    </submittedName>
</protein>
<accession>L8JQT9</accession>
<dbReference type="InterPro" id="IPR004441">
    <property type="entry name" value="rRNA_MeTrfase_TrmH"/>
</dbReference>
<evidence type="ECO:0000313" key="4">
    <source>
        <dbReference type="EMBL" id="ELR69849.1"/>
    </source>
</evidence>
<comment type="caution">
    <text evidence="4">The sequence shown here is derived from an EMBL/GenBank/DDBJ whole genome shotgun (WGS) entry which is preliminary data.</text>
</comment>
<dbReference type="GO" id="GO:0006396">
    <property type="term" value="P:RNA processing"/>
    <property type="evidence" value="ECO:0007669"/>
    <property type="project" value="InterPro"/>
</dbReference>
<evidence type="ECO:0000313" key="5">
    <source>
        <dbReference type="Proteomes" id="UP000011135"/>
    </source>
</evidence>
<dbReference type="InterPro" id="IPR029026">
    <property type="entry name" value="tRNA_m1G_MTases_N"/>
</dbReference>
<organism evidence="4 5">
    <name type="scientific">Fulvivirga imtechensis AK7</name>
    <dbReference type="NCBI Taxonomy" id="1237149"/>
    <lineage>
        <taxon>Bacteria</taxon>
        <taxon>Pseudomonadati</taxon>
        <taxon>Bacteroidota</taxon>
        <taxon>Cytophagia</taxon>
        <taxon>Cytophagales</taxon>
        <taxon>Fulvivirgaceae</taxon>
        <taxon>Fulvivirga</taxon>
    </lineage>
</organism>
<dbReference type="GO" id="GO:0032259">
    <property type="term" value="P:methylation"/>
    <property type="evidence" value="ECO:0007669"/>
    <property type="project" value="UniProtKB-KW"/>
</dbReference>
<dbReference type="PANTHER" id="PTHR46429:SF1">
    <property type="entry name" value="23S RRNA (GUANOSINE-2'-O-)-METHYLTRANSFERASE RLMB"/>
    <property type="match status" value="1"/>
</dbReference>
<reference evidence="4 5" key="1">
    <citation type="submission" date="2012-12" db="EMBL/GenBank/DDBJ databases">
        <title>Genome assembly of Fulvivirga imtechensis AK7.</title>
        <authorList>
            <person name="Nupur N."/>
            <person name="Khatri I."/>
            <person name="Kumar R."/>
            <person name="Subramanian S."/>
            <person name="Pinnaka A."/>
        </authorList>
    </citation>
    <scope>NUCLEOTIDE SEQUENCE [LARGE SCALE GENOMIC DNA]</scope>
    <source>
        <strain evidence="4 5">AK7</strain>
    </source>
</reference>
<dbReference type="PANTHER" id="PTHR46429">
    <property type="entry name" value="23S RRNA (GUANOSINE-2'-O-)-METHYLTRANSFERASE RLMB"/>
    <property type="match status" value="1"/>
</dbReference>
<dbReference type="Pfam" id="PF00588">
    <property type="entry name" value="SpoU_methylase"/>
    <property type="match status" value="1"/>
</dbReference>
<evidence type="ECO:0000256" key="1">
    <source>
        <dbReference type="ARBA" id="ARBA00022603"/>
    </source>
</evidence>
<dbReference type="GO" id="GO:0003723">
    <property type="term" value="F:RNA binding"/>
    <property type="evidence" value="ECO:0007669"/>
    <property type="project" value="InterPro"/>
</dbReference>
<keyword evidence="2 4" id="KW-0808">Transferase</keyword>
<dbReference type="PATRIC" id="fig|1237149.3.peg.4067"/>
<dbReference type="SUPFAM" id="SSF75217">
    <property type="entry name" value="alpha/beta knot"/>
    <property type="match status" value="1"/>
</dbReference>
<sequence length="182" mass="20602">MMRKLDNEELERKTVEEFKKSEKLPVSILLDNVRSLNNVGSAFRTADAFLIEKLYLGGITGTPPHRDITKTALGATESVEWEHVEDPATFVLELKSRGYEIISIEQVDKSVMLDKFIPEKGKKYCLVFGNEVFGVDEKVVQNSDICIEIPQYGTKHSLNISVSVGIVVWDFYNKLTGDLFRV</sequence>
<dbReference type="STRING" id="1237149.C900_04552"/>
<feature type="domain" description="tRNA/rRNA methyltransferase SpoU type" evidence="3">
    <location>
        <begin position="26"/>
        <end position="168"/>
    </location>
</feature>
<dbReference type="InterPro" id="IPR029028">
    <property type="entry name" value="Alpha/beta_knot_MTases"/>
</dbReference>
<dbReference type="Gene3D" id="3.40.1280.10">
    <property type="match status" value="1"/>
</dbReference>
<dbReference type="InterPro" id="IPR001537">
    <property type="entry name" value="SpoU_MeTrfase"/>
</dbReference>
<dbReference type="CDD" id="cd18097">
    <property type="entry name" value="SpoU-like"/>
    <property type="match status" value="1"/>
</dbReference>